<dbReference type="AlphaFoldDB" id="A0AA43TXL5"/>
<feature type="region of interest" description="Disordered" evidence="8">
    <location>
        <begin position="1"/>
        <end position="72"/>
    </location>
</feature>
<dbReference type="Gene3D" id="2.40.50.1060">
    <property type="match status" value="1"/>
</dbReference>
<evidence type="ECO:0000259" key="9">
    <source>
        <dbReference type="Pfam" id="PF17875"/>
    </source>
</evidence>
<feature type="region of interest" description="Disordered" evidence="8">
    <location>
        <begin position="306"/>
        <end position="331"/>
    </location>
</feature>
<comment type="caution">
    <text evidence="10">The sequence shown here is derived from an EMBL/GenBank/DDBJ whole genome shotgun (WGS) entry which is preliminary data.</text>
</comment>
<keyword evidence="11" id="KW-1185">Reference proteome</keyword>
<dbReference type="EMBL" id="JAPUFD010000011">
    <property type="protein sequence ID" value="MDI1490140.1"/>
    <property type="molecule type" value="Genomic_DNA"/>
</dbReference>
<keyword evidence="3 7" id="KW-0240">DNA-directed RNA polymerase</keyword>
<feature type="compositionally biased region" description="Polar residues" evidence="8">
    <location>
        <begin position="321"/>
        <end position="331"/>
    </location>
</feature>
<dbReference type="Proteomes" id="UP001161017">
    <property type="component" value="Unassembled WGS sequence"/>
</dbReference>
<dbReference type="PANTHER" id="PTHR12709:SF5">
    <property type="entry name" value="DNA-DIRECTED RNA POLYMERASE I SUBUNIT RPA43"/>
    <property type="match status" value="1"/>
</dbReference>
<dbReference type="GO" id="GO:0006362">
    <property type="term" value="P:transcription elongation by RNA polymerase I"/>
    <property type="evidence" value="ECO:0007669"/>
    <property type="project" value="UniProtKB-ARBA"/>
</dbReference>
<evidence type="ECO:0000313" key="10">
    <source>
        <dbReference type="EMBL" id="MDI1490140.1"/>
    </source>
</evidence>
<dbReference type="GO" id="GO:0006361">
    <property type="term" value="P:transcription initiation at RNA polymerase I promoter"/>
    <property type="evidence" value="ECO:0007669"/>
    <property type="project" value="UniProtKB-ARBA"/>
</dbReference>
<evidence type="ECO:0000256" key="7">
    <source>
        <dbReference type="RuleBase" id="RU369086"/>
    </source>
</evidence>
<evidence type="ECO:0000256" key="8">
    <source>
        <dbReference type="SAM" id="MobiDB-lite"/>
    </source>
</evidence>
<gene>
    <name evidence="10" type="ORF">OHK93_001340</name>
</gene>
<evidence type="ECO:0000313" key="11">
    <source>
        <dbReference type="Proteomes" id="UP001161017"/>
    </source>
</evidence>
<evidence type="ECO:0000256" key="1">
    <source>
        <dbReference type="ARBA" id="ARBA00004604"/>
    </source>
</evidence>
<keyword evidence="4" id="KW-0597">Phosphoprotein</keyword>
<dbReference type="GO" id="GO:0005736">
    <property type="term" value="C:RNA polymerase I complex"/>
    <property type="evidence" value="ECO:0007669"/>
    <property type="project" value="UniProtKB-ARBA"/>
</dbReference>
<dbReference type="Gene3D" id="3.30.1490.120">
    <property type="entry name" value="RNA polymerase Rpb7-like, N-terminal domain"/>
    <property type="match status" value="1"/>
</dbReference>
<keyword evidence="5 7" id="KW-0804">Transcription</keyword>
<dbReference type="InterPro" id="IPR036898">
    <property type="entry name" value="RNA_pol_Rpb7-like_N_sf"/>
</dbReference>
<accession>A0AA43TXL5</accession>
<sequence length="331" mass="37001">MEIAEPGAKLSKSHRKDRDRSDKGGERKRKHRSAEAIESSPTKKHKHRKHRDSHSHQSQQTPLGAADTSPFQSQTSSLYLPLSPIAQSHPLQGLCAEHVSPLILNYYAPFNGVILSFSSPRLSNDGDNSSVTDGRQKVFARSHNEYAANFVWLTADFLIFRPEHGSVIEGFINLQNETNIGLVCYNFFSASIERKRLPKDWRWVPGGMSVGKRKKKLKKPADDEMEVNDEAQGTVDLTVDFGDVEGHFEDDRGNRIGGVIQFKVHSVDAPRTVDWEYSIVSIQGTLLSEQDEERLVREERVESIPGISVVTESGAMDGSSDPDTPQNNTKH</sequence>
<feature type="compositionally biased region" description="Basic residues" evidence="8">
    <location>
        <begin position="42"/>
        <end position="53"/>
    </location>
</feature>
<dbReference type="PANTHER" id="PTHR12709">
    <property type="entry name" value="DNA-DIRECTED RNA POLYMERASE II, III"/>
    <property type="match status" value="1"/>
</dbReference>
<keyword evidence="6 7" id="KW-0539">Nucleus</keyword>
<comment type="function">
    <text evidence="7">DNA-dependent RNA polymerase which catalyzes the transcription of DNA into RNA using the four ribonucleoside triphosphates as substrates.</text>
</comment>
<feature type="compositionally biased region" description="Basic and acidic residues" evidence="8">
    <location>
        <begin position="16"/>
        <end position="25"/>
    </location>
</feature>
<comment type="similarity">
    <text evidence="2">Belongs to the eukaryotic RPA43 RNA polymerase subunit family.</text>
</comment>
<organism evidence="10 11">
    <name type="scientific">Ramalina farinacea</name>
    <dbReference type="NCBI Taxonomy" id="258253"/>
    <lineage>
        <taxon>Eukaryota</taxon>
        <taxon>Fungi</taxon>
        <taxon>Dikarya</taxon>
        <taxon>Ascomycota</taxon>
        <taxon>Pezizomycotina</taxon>
        <taxon>Lecanoromycetes</taxon>
        <taxon>OSLEUM clade</taxon>
        <taxon>Lecanoromycetidae</taxon>
        <taxon>Lecanorales</taxon>
        <taxon>Lecanorineae</taxon>
        <taxon>Ramalinaceae</taxon>
        <taxon>Ramalina</taxon>
    </lineage>
</organism>
<name>A0AA43TXL5_9LECA</name>
<evidence type="ECO:0000256" key="5">
    <source>
        <dbReference type="ARBA" id="ARBA00023163"/>
    </source>
</evidence>
<evidence type="ECO:0000256" key="6">
    <source>
        <dbReference type="ARBA" id="ARBA00023242"/>
    </source>
</evidence>
<dbReference type="FunFam" id="3.30.1490.120:FF:000004">
    <property type="entry name" value="RNA polymerase I subunit Rpa43"/>
    <property type="match status" value="1"/>
</dbReference>
<dbReference type="Pfam" id="PF17875">
    <property type="entry name" value="RPA43_OB"/>
    <property type="match status" value="1"/>
</dbReference>
<dbReference type="InterPro" id="IPR041178">
    <property type="entry name" value="RPA43_OB"/>
</dbReference>
<evidence type="ECO:0000256" key="2">
    <source>
        <dbReference type="ARBA" id="ARBA00005930"/>
    </source>
</evidence>
<proteinExistence type="inferred from homology"/>
<dbReference type="InterPro" id="IPR045113">
    <property type="entry name" value="Rpb7-like"/>
</dbReference>
<comment type="subcellular location">
    <subcellularLocation>
        <location evidence="1">Nucleus</location>
        <location evidence="1">Nucleolus</location>
    </subcellularLocation>
</comment>
<feature type="domain" description="RPA43 OB" evidence="9">
    <location>
        <begin position="162"/>
        <end position="287"/>
    </location>
</feature>
<reference evidence="10" key="1">
    <citation type="journal article" date="2023" name="Genome Biol. Evol.">
        <title>First Whole Genome Sequence and Flow Cytometry Genome Size Data for the Lichen-Forming Fungus Ramalina farinacea (Ascomycota).</title>
        <authorList>
            <person name="Llewellyn T."/>
            <person name="Mian S."/>
            <person name="Hill R."/>
            <person name="Leitch I.J."/>
            <person name="Gaya E."/>
        </authorList>
    </citation>
    <scope>NUCLEOTIDE SEQUENCE</scope>
    <source>
        <strain evidence="10">LIQ254RAFAR</strain>
    </source>
</reference>
<evidence type="ECO:0000256" key="4">
    <source>
        <dbReference type="ARBA" id="ARBA00022553"/>
    </source>
</evidence>
<protein>
    <recommendedName>
        <fullName evidence="7">DNA-directed RNA polymerase subunit</fullName>
    </recommendedName>
</protein>
<evidence type="ECO:0000256" key="3">
    <source>
        <dbReference type="ARBA" id="ARBA00022478"/>
    </source>
</evidence>